<reference evidence="2" key="1">
    <citation type="journal article" date="2020" name="Nature">
        <title>Giant virus diversity and host interactions through global metagenomics.</title>
        <authorList>
            <person name="Schulz F."/>
            <person name="Roux S."/>
            <person name="Paez-Espino D."/>
            <person name="Jungbluth S."/>
            <person name="Walsh D.A."/>
            <person name="Denef V.J."/>
            <person name="McMahon K.D."/>
            <person name="Konstantinidis K.T."/>
            <person name="Eloe-Fadrosh E.A."/>
            <person name="Kyrpides N.C."/>
            <person name="Woyke T."/>
        </authorList>
    </citation>
    <scope>NUCLEOTIDE SEQUENCE</scope>
    <source>
        <strain evidence="2">GVMAG-M-3300020192-26</strain>
    </source>
</reference>
<evidence type="ECO:0000256" key="1">
    <source>
        <dbReference type="SAM" id="Phobius"/>
    </source>
</evidence>
<proteinExistence type="predicted"/>
<accession>A0A6C0C9J2</accession>
<name>A0A6C0C9J2_9ZZZZ</name>
<dbReference type="AlphaFoldDB" id="A0A6C0C9J2"/>
<feature type="transmembrane region" description="Helical" evidence="1">
    <location>
        <begin position="88"/>
        <end position="109"/>
    </location>
</feature>
<keyword evidence="1" id="KW-0812">Transmembrane</keyword>
<organism evidence="2">
    <name type="scientific">viral metagenome</name>
    <dbReference type="NCBI Taxonomy" id="1070528"/>
    <lineage>
        <taxon>unclassified sequences</taxon>
        <taxon>metagenomes</taxon>
        <taxon>organismal metagenomes</taxon>
    </lineage>
</organism>
<evidence type="ECO:0000313" key="2">
    <source>
        <dbReference type="EMBL" id="QHT00339.1"/>
    </source>
</evidence>
<dbReference type="EMBL" id="MN739354">
    <property type="protein sequence ID" value="QHT00339.1"/>
    <property type="molecule type" value="Genomic_DNA"/>
</dbReference>
<keyword evidence="1" id="KW-1133">Transmembrane helix</keyword>
<protein>
    <submittedName>
        <fullName evidence="2">Uncharacterized protein</fullName>
    </submittedName>
</protein>
<sequence>MIKKLITIEIYYRMFTKLIRPIRSKKLYLNLPKSDTSLRKIITKIKEFINPTECRFRTPVTKLEKNIGICALCASVPSYSVYEIAEPIIAATFVTAICGSVFMIGYIAVELTTI</sequence>
<keyword evidence="1" id="KW-0472">Membrane</keyword>